<keyword evidence="4" id="KW-1185">Reference proteome</keyword>
<evidence type="ECO:0000256" key="2">
    <source>
        <dbReference type="SAM" id="MobiDB-lite"/>
    </source>
</evidence>
<reference evidence="3 4" key="1">
    <citation type="journal article" date="2015" name="Fungal Genet. Biol.">
        <title>Evolution of novel wood decay mechanisms in Agaricales revealed by the genome sequences of Fistulina hepatica and Cylindrobasidium torrendii.</title>
        <authorList>
            <person name="Floudas D."/>
            <person name="Held B.W."/>
            <person name="Riley R."/>
            <person name="Nagy L.G."/>
            <person name="Koehler G."/>
            <person name="Ransdell A.S."/>
            <person name="Younus H."/>
            <person name="Chow J."/>
            <person name="Chiniquy J."/>
            <person name="Lipzen A."/>
            <person name="Tritt A."/>
            <person name="Sun H."/>
            <person name="Haridas S."/>
            <person name="LaButti K."/>
            <person name="Ohm R.A."/>
            <person name="Kues U."/>
            <person name="Blanchette R.A."/>
            <person name="Grigoriev I.V."/>
            <person name="Minto R.E."/>
            <person name="Hibbett D.S."/>
        </authorList>
    </citation>
    <scope>NUCLEOTIDE SEQUENCE [LARGE SCALE GENOMIC DNA]</scope>
    <source>
        <strain evidence="3 4">FP15055 ss-10</strain>
    </source>
</reference>
<evidence type="ECO:0000313" key="4">
    <source>
        <dbReference type="Proteomes" id="UP000054007"/>
    </source>
</evidence>
<dbReference type="InterPro" id="IPR032675">
    <property type="entry name" value="LRR_dom_sf"/>
</dbReference>
<proteinExistence type="predicted"/>
<feature type="compositionally biased region" description="Basic residues" evidence="2">
    <location>
        <begin position="483"/>
        <end position="499"/>
    </location>
</feature>
<dbReference type="EMBL" id="KN880447">
    <property type="protein sequence ID" value="KIY72106.1"/>
    <property type="molecule type" value="Genomic_DNA"/>
</dbReference>
<protein>
    <submittedName>
        <fullName evidence="3">Uncharacterized protein</fullName>
    </submittedName>
</protein>
<dbReference type="OrthoDB" id="2911049at2759"/>
<dbReference type="AlphaFoldDB" id="A0A0D7BR61"/>
<sequence>MSSTVSCSHCCLHRPSTTRSLRTTRVGALPSQARATIDSLRSDLVHLETRIETLRTALIGAETERDALRADLDAQVLALPPIHNLPNDVLCDIFQQSLSTQVNLSDSKAFGPWVLKRVCHRWRNVVQESASLWASFSLGEYFGGLDPQMQQTALRTTLDCSKKSVLDVSFNSGWPQQCLDTFSSEAQRVRHLTMTGYICQCHTRPFLDLCGSLPILNSLDLNPTSVTPRLDPPFDLTASTPLLRRLKISDSVYWVPLSQSMKLPYQQITHLELAGSGGTASTNDVLSMLNGCGNLEVFKDSSIYSRISEDPPPTPPPIIAMPNLVSLEVADLSLLQGLTCPALVHLKHLGTSGELDDKLQHFLERSKCSIESLDISVTTVPNARYAQVFAGVTKLGVHGTSATPSTTGLLPVLTIDQGKDIFPKLSELRVGLAAPFFKCVPWKRADAELDKALADLVEARWRKTTRTVKPTVANEQDHEHEHHVAHKAQQHPHEHHGHHDQHLHPHEQHWQHSHSVSDNKQDNGHDAHHAHLVDTVPSHGLKRVEVTYSVCAAIWRDEKIGFSQDLLWAMLSRTRLYKGVKNMEKEGLTVNVKLLLEHEACK</sequence>
<dbReference type="PANTHER" id="PTHR38926:SF5">
    <property type="entry name" value="F-BOX AND LEUCINE-RICH REPEAT PROTEIN 6"/>
    <property type="match status" value="1"/>
</dbReference>
<gene>
    <name evidence="3" type="ORF">CYLTODRAFT_486696</name>
</gene>
<feature type="region of interest" description="Disordered" evidence="2">
    <location>
        <begin position="473"/>
        <end position="526"/>
    </location>
</feature>
<evidence type="ECO:0000256" key="1">
    <source>
        <dbReference type="SAM" id="Coils"/>
    </source>
</evidence>
<dbReference type="STRING" id="1314674.A0A0D7BR61"/>
<accession>A0A0D7BR61</accession>
<dbReference type="PANTHER" id="PTHR38926">
    <property type="entry name" value="F-BOX DOMAIN CONTAINING PROTEIN, EXPRESSED"/>
    <property type="match status" value="1"/>
</dbReference>
<dbReference type="Gene3D" id="3.80.10.10">
    <property type="entry name" value="Ribonuclease Inhibitor"/>
    <property type="match status" value="1"/>
</dbReference>
<name>A0A0D7BR61_9AGAR</name>
<dbReference type="Proteomes" id="UP000054007">
    <property type="component" value="Unassembled WGS sequence"/>
</dbReference>
<evidence type="ECO:0000313" key="3">
    <source>
        <dbReference type="EMBL" id="KIY72106.1"/>
    </source>
</evidence>
<organism evidence="3 4">
    <name type="scientific">Cylindrobasidium torrendii FP15055 ss-10</name>
    <dbReference type="NCBI Taxonomy" id="1314674"/>
    <lineage>
        <taxon>Eukaryota</taxon>
        <taxon>Fungi</taxon>
        <taxon>Dikarya</taxon>
        <taxon>Basidiomycota</taxon>
        <taxon>Agaricomycotina</taxon>
        <taxon>Agaricomycetes</taxon>
        <taxon>Agaricomycetidae</taxon>
        <taxon>Agaricales</taxon>
        <taxon>Marasmiineae</taxon>
        <taxon>Physalacriaceae</taxon>
        <taxon>Cylindrobasidium</taxon>
    </lineage>
</organism>
<keyword evidence="1" id="KW-0175">Coiled coil</keyword>
<feature type="compositionally biased region" description="Basic and acidic residues" evidence="2">
    <location>
        <begin position="500"/>
        <end position="526"/>
    </location>
</feature>
<feature type="coiled-coil region" evidence="1">
    <location>
        <begin position="37"/>
        <end position="71"/>
    </location>
</feature>